<dbReference type="FunFam" id="1.10.10.10:FF:000001">
    <property type="entry name" value="LysR family transcriptional regulator"/>
    <property type="match status" value="1"/>
</dbReference>
<gene>
    <name evidence="6" type="ORF">EOS_21175</name>
</gene>
<dbReference type="Gene3D" id="1.10.10.10">
    <property type="entry name" value="Winged helix-like DNA-binding domain superfamily/Winged helix DNA-binding domain"/>
    <property type="match status" value="1"/>
</dbReference>
<dbReference type="Gene3D" id="3.40.190.290">
    <property type="match status" value="1"/>
</dbReference>
<dbReference type="AlphaFoldDB" id="A0A0J1CV97"/>
<proteinExistence type="inferred from homology"/>
<dbReference type="PANTHER" id="PTHR30537">
    <property type="entry name" value="HTH-TYPE TRANSCRIPTIONAL REGULATOR"/>
    <property type="match status" value="1"/>
</dbReference>
<organism evidence="6 7">
    <name type="scientific">Caballeronia mineralivorans PML1(12)</name>
    <dbReference type="NCBI Taxonomy" id="908627"/>
    <lineage>
        <taxon>Bacteria</taxon>
        <taxon>Pseudomonadati</taxon>
        <taxon>Pseudomonadota</taxon>
        <taxon>Betaproteobacteria</taxon>
        <taxon>Burkholderiales</taxon>
        <taxon>Burkholderiaceae</taxon>
        <taxon>Caballeronia</taxon>
    </lineage>
</organism>
<keyword evidence="3" id="KW-0238">DNA-binding</keyword>
<evidence type="ECO:0000256" key="4">
    <source>
        <dbReference type="ARBA" id="ARBA00023163"/>
    </source>
</evidence>
<dbReference type="PROSITE" id="PS50931">
    <property type="entry name" value="HTH_LYSR"/>
    <property type="match status" value="1"/>
</dbReference>
<comment type="similarity">
    <text evidence="1">Belongs to the LysR transcriptional regulatory family.</text>
</comment>
<dbReference type="GO" id="GO:0006351">
    <property type="term" value="P:DNA-templated transcription"/>
    <property type="evidence" value="ECO:0007669"/>
    <property type="project" value="TreeGrafter"/>
</dbReference>
<evidence type="ECO:0000256" key="1">
    <source>
        <dbReference type="ARBA" id="ARBA00009437"/>
    </source>
</evidence>
<evidence type="ECO:0000256" key="3">
    <source>
        <dbReference type="ARBA" id="ARBA00023125"/>
    </source>
</evidence>
<evidence type="ECO:0000256" key="2">
    <source>
        <dbReference type="ARBA" id="ARBA00023015"/>
    </source>
</evidence>
<accession>A0A0J1CV97</accession>
<dbReference type="Pfam" id="PF00126">
    <property type="entry name" value="HTH_1"/>
    <property type="match status" value="1"/>
</dbReference>
<dbReference type="PANTHER" id="PTHR30537:SF35">
    <property type="entry name" value="TRANSCRIPTIONAL REGULATORY PROTEIN"/>
    <property type="match status" value="1"/>
</dbReference>
<dbReference type="InterPro" id="IPR036388">
    <property type="entry name" value="WH-like_DNA-bd_sf"/>
</dbReference>
<dbReference type="Pfam" id="PF03466">
    <property type="entry name" value="LysR_substrate"/>
    <property type="match status" value="1"/>
</dbReference>
<dbReference type="OrthoDB" id="9026421at2"/>
<protein>
    <submittedName>
        <fullName evidence="6">LysR family transcriptional regulator</fullName>
    </submittedName>
</protein>
<dbReference type="FunFam" id="3.40.190.290:FF:000001">
    <property type="entry name" value="Transcriptional regulator, LysR family"/>
    <property type="match status" value="1"/>
</dbReference>
<dbReference type="InterPro" id="IPR005119">
    <property type="entry name" value="LysR_subst-bd"/>
</dbReference>
<name>A0A0J1CV97_9BURK</name>
<dbReference type="InterPro" id="IPR058163">
    <property type="entry name" value="LysR-type_TF_proteobact-type"/>
</dbReference>
<dbReference type="GO" id="GO:0003700">
    <property type="term" value="F:DNA-binding transcription factor activity"/>
    <property type="evidence" value="ECO:0007669"/>
    <property type="project" value="InterPro"/>
</dbReference>
<dbReference type="Proteomes" id="UP000035963">
    <property type="component" value="Unassembled WGS sequence"/>
</dbReference>
<feature type="domain" description="HTH lysR-type" evidence="5">
    <location>
        <begin position="1"/>
        <end position="59"/>
    </location>
</feature>
<keyword evidence="2" id="KW-0805">Transcription regulation</keyword>
<evidence type="ECO:0000259" key="5">
    <source>
        <dbReference type="PROSITE" id="PS50931"/>
    </source>
</evidence>
<dbReference type="RefSeq" id="WP_047848654.1">
    <property type="nucleotide sequence ID" value="NZ_AEJF01000131.1"/>
</dbReference>
<keyword evidence="4" id="KW-0804">Transcription</keyword>
<dbReference type="SUPFAM" id="SSF53850">
    <property type="entry name" value="Periplasmic binding protein-like II"/>
    <property type="match status" value="1"/>
</dbReference>
<dbReference type="InterPro" id="IPR000847">
    <property type="entry name" value="LysR_HTH_N"/>
</dbReference>
<dbReference type="PATRIC" id="fig|908627.4.peg.4738"/>
<dbReference type="GO" id="GO:0043565">
    <property type="term" value="F:sequence-specific DNA binding"/>
    <property type="evidence" value="ECO:0007669"/>
    <property type="project" value="TreeGrafter"/>
</dbReference>
<keyword evidence="7" id="KW-1185">Reference proteome</keyword>
<dbReference type="EMBL" id="AEJF01000131">
    <property type="protein sequence ID" value="KLU24221.1"/>
    <property type="molecule type" value="Genomic_DNA"/>
</dbReference>
<evidence type="ECO:0000313" key="7">
    <source>
        <dbReference type="Proteomes" id="UP000035963"/>
    </source>
</evidence>
<dbReference type="CDD" id="cd08422">
    <property type="entry name" value="PBP2_CrgA_like"/>
    <property type="match status" value="1"/>
</dbReference>
<evidence type="ECO:0000313" key="6">
    <source>
        <dbReference type="EMBL" id="KLU24221.1"/>
    </source>
</evidence>
<sequence>MDRFASIAVFVAAVDEGSLVAAGRRFGLSASMAGKYVSALEAELNVRLLHRSTRSLSLTDAGRTYYVRCQRILEEFDDANREASDTHGTVRGTLRVAAPVTFGTLHMGEVVARYLDDHPHVNIEVSLDDRYVDLQSAGIDVAIRIGQLPDSDLVARRLAPCRMAMCASPAFLEREGTPQNPEDLRRAPRLAFNEAVSVPEWVLTDKQNREHVIDGPLRMQANNMQMLLSAALAGVGIAYGPTFVLGKDIKAGNLVKLLPDYRTAELTINAVYPTARYVPSKVRQFIDYLAKAFKDEPPWDRY</sequence>
<comment type="caution">
    <text evidence="6">The sequence shown here is derived from an EMBL/GenBank/DDBJ whole genome shotgun (WGS) entry which is preliminary data.</text>
</comment>
<dbReference type="SUPFAM" id="SSF46785">
    <property type="entry name" value="Winged helix' DNA-binding domain"/>
    <property type="match status" value="1"/>
</dbReference>
<reference evidence="6 7" key="1">
    <citation type="journal article" date="2015" name="Genome Announc.">
        <title>Draft Genome Sequence of Burkholderia sp. Strain PML1(12), an Ectomycorrhizosphere-Inhabiting Bacterium with Effective Mineral-Weathering Ability.</title>
        <authorList>
            <person name="Uroz S."/>
            <person name="Oger P."/>
        </authorList>
    </citation>
    <scope>NUCLEOTIDE SEQUENCE [LARGE SCALE GENOMIC DNA]</scope>
    <source>
        <strain evidence="7">PML1(12)</strain>
    </source>
</reference>
<dbReference type="InterPro" id="IPR036390">
    <property type="entry name" value="WH_DNA-bd_sf"/>
</dbReference>